<evidence type="ECO:0000313" key="2">
    <source>
        <dbReference type="EMBL" id="MBS3062524.1"/>
    </source>
</evidence>
<evidence type="ECO:0000256" key="1">
    <source>
        <dbReference type="SAM" id="Phobius"/>
    </source>
</evidence>
<accession>A0A8T4L7H1</accession>
<keyword evidence="1" id="KW-0472">Membrane</keyword>
<evidence type="ECO:0000313" key="3">
    <source>
        <dbReference type="Proteomes" id="UP000678237"/>
    </source>
</evidence>
<protein>
    <submittedName>
        <fullName evidence="2">Uncharacterized protein</fullName>
    </submittedName>
</protein>
<reference evidence="2" key="1">
    <citation type="submission" date="2021-03" db="EMBL/GenBank/DDBJ databases">
        <authorList>
            <person name="Jaffe A."/>
        </authorList>
    </citation>
    <scope>NUCLEOTIDE SEQUENCE</scope>
    <source>
        <strain evidence="2">RIFCSPLOWO2_01_FULL_58_19</strain>
    </source>
</reference>
<dbReference type="EMBL" id="JAGVWE010000002">
    <property type="protein sequence ID" value="MBS3062524.1"/>
    <property type="molecule type" value="Genomic_DNA"/>
</dbReference>
<organism evidence="2 3">
    <name type="scientific">Candidatus Iainarchaeum sp</name>
    <dbReference type="NCBI Taxonomy" id="3101447"/>
    <lineage>
        <taxon>Archaea</taxon>
        <taxon>Candidatus Iainarchaeota</taxon>
        <taxon>Candidatus Iainarchaeia</taxon>
        <taxon>Candidatus Iainarchaeales</taxon>
        <taxon>Candidatus Iainarchaeaceae</taxon>
        <taxon>Candidatus Iainarchaeum</taxon>
    </lineage>
</organism>
<name>A0A8T4L7H1_9ARCH</name>
<gene>
    <name evidence="2" type="ORF">J4203_01500</name>
</gene>
<keyword evidence="1" id="KW-0812">Transmembrane</keyword>
<comment type="caution">
    <text evidence="2">The sequence shown here is derived from an EMBL/GenBank/DDBJ whole genome shotgun (WGS) entry which is preliminary data.</text>
</comment>
<keyword evidence="1" id="KW-1133">Transmembrane helix</keyword>
<sequence length="93" mass="10237">MRRGFIFTVDAVYALVLALLLVNIYIINSAATPPAKTGIDHELLAKDKALTAFYRGAELGGMREGLAGDYYCYPVVREKTGKRVAEKQCEGRP</sequence>
<proteinExistence type="predicted"/>
<dbReference type="Proteomes" id="UP000678237">
    <property type="component" value="Unassembled WGS sequence"/>
</dbReference>
<reference evidence="2" key="2">
    <citation type="submission" date="2021-05" db="EMBL/GenBank/DDBJ databases">
        <title>Protein family content uncovers lineage relationships and bacterial pathway maintenance mechanisms in DPANN archaea.</title>
        <authorList>
            <person name="Castelle C.J."/>
            <person name="Meheust R."/>
            <person name="Jaffe A.L."/>
            <person name="Seitz K."/>
            <person name="Gong X."/>
            <person name="Baker B.J."/>
            <person name="Banfield J.F."/>
        </authorList>
    </citation>
    <scope>NUCLEOTIDE SEQUENCE</scope>
    <source>
        <strain evidence="2">RIFCSPLOWO2_01_FULL_58_19</strain>
    </source>
</reference>
<feature type="transmembrane region" description="Helical" evidence="1">
    <location>
        <begin position="7"/>
        <end position="27"/>
    </location>
</feature>
<dbReference type="AlphaFoldDB" id="A0A8T4L7H1"/>